<reference evidence="3" key="1">
    <citation type="journal article" date="2010" name="Stand. Genomic Sci.">
        <title>Complete genome sequence of 'Thermobaculum terrenum' type strain (YNP1).</title>
        <authorList>
            <person name="Kiss H."/>
            <person name="Cleland D."/>
            <person name="Lapidus A."/>
            <person name="Lucas S."/>
            <person name="Glavina Del Rio T."/>
            <person name="Nolan M."/>
            <person name="Tice H."/>
            <person name="Han C."/>
            <person name="Goodwin L."/>
            <person name="Pitluck S."/>
            <person name="Liolios K."/>
            <person name="Ivanova N."/>
            <person name="Mavromatis K."/>
            <person name="Ovchinnikova G."/>
            <person name="Pati A."/>
            <person name="Chen A."/>
            <person name="Palaniappan K."/>
            <person name="Land M."/>
            <person name="Hauser L."/>
            <person name="Chang Y."/>
            <person name="Jeffries C."/>
            <person name="Lu M."/>
            <person name="Brettin T."/>
            <person name="Detter J."/>
            <person name="Goker M."/>
            <person name="Tindall B."/>
            <person name="Beck B."/>
            <person name="McDermott T."/>
            <person name="Woyke T."/>
            <person name="Bristow J."/>
            <person name="Eisen J."/>
            <person name="Markowitz V."/>
            <person name="Hugenholtz P."/>
            <person name="Kyrpides N."/>
            <person name="Klenk H."/>
            <person name="Cheng J."/>
        </authorList>
    </citation>
    <scope>NUCLEOTIDE SEQUENCE [LARGE SCALE GENOMIC DNA]</scope>
    <source>
        <strain evidence="3">ATCC BAA-798 / YNP1</strain>
    </source>
</reference>
<evidence type="ECO:0000259" key="1">
    <source>
        <dbReference type="Pfam" id="PF12728"/>
    </source>
</evidence>
<dbReference type="AlphaFoldDB" id="D1CD00"/>
<keyword evidence="3" id="KW-1185">Reference proteome</keyword>
<dbReference type="HOGENOM" id="CLU_140176_14_1_0"/>
<evidence type="ECO:0000313" key="2">
    <source>
        <dbReference type="EMBL" id="ACZ42665.1"/>
    </source>
</evidence>
<feature type="domain" description="Helix-turn-helix" evidence="1">
    <location>
        <begin position="5"/>
        <end position="55"/>
    </location>
</feature>
<dbReference type="RefSeq" id="WP_012875699.1">
    <property type="nucleotide sequence ID" value="NC_013525.1"/>
</dbReference>
<dbReference type="InterPro" id="IPR041657">
    <property type="entry name" value="HTH_17"/>
</dbReference>
<dbReference type="KEGG" id="ttr:Tter_1759"/>
<dbReference type="STRING" id="525904.Tter_1759"/>
<dbReference type="Proteomes" id="UP000000323">
    <property type="component" value="Chromosome 1"/>
</dbReference>
<dbReference type="Pfam" id="PF12728">
    <property type="entry name" value="HTH_17"/>
    <property type="match status" value="1"/>
</dbReference>
<dbReference type="EMBL" id="CP001825">
    <property type="protein sequence ID" value="ACZ42665.1"/>
    <property type="molecule type" value="Genomic_DNA"/>
</dbReference>
<accession>D1CD00</accession>
<dbReference type="eggNOG" id="COG3311">
    <property type="taxonomic scope" value="Bacteria"/>
</dbReference>
<organism evidence="2 3">
    <name type="scientific">Thermobaculum terrenum (strain ATCC BAA-798 / CCMEE 7001 / YNP1)</name>
    <dbReference type="NCBI Taxonomy" id="525904"/>
    <lineage>
        <taxon>Bacteria</taxon>
        <taxon>Bacillati</taxon>
        <taxon>Chloroflexota</taxon>
        <taxon>Chloroflexia</taxon>
        <taxon>Candidatus Thermobaculales</taxon>
        <taxon>Candidatus Thermobaculaceae</taxon>
        <taxon>Thermobaculum</taxon>
    </lineage>
</organism>
<proteinExistence type="predicted"/>
<sequence length="70" mass="7741">MQRRLLKVPEVASYLGISRAKAWALVNSGYLPSVLVPPRSRRVPLDVLENWVQQQLQSAPAKEAADGDAE</sequence>
<name>D1CD00_THET1</name>
<evidence type="ECO:0000313" key="3">
    <source>
        <dbReference type="Proteomes" id="UP000000323"/>
    </source>
</evidence>
<protein>
    <recommendedName>
        <fullName evidence="1">Helix-turn-helix domain-containing protein</fullName>
    </recommendedName>
</protein>
<gene>
    <name evidence="2" type="ordered locus">Tter_1759</name>
</gene>